<evidence type="ECO:0000256" key="8">
    <source>
        <dbReference type="SAM" id="MobiDB-lite"/>
    </source>
</evidence>
<keyword evidence="7" id="KW-0539">Nucleus</keyword>
<feature type="transmembrane region" description="Helical" evidence="9">
    <location>
        <begin position="812"/>
        <end position="831"/>
    </location>
</feature>
<evidence type="ECO:0000313" key="13">
    <source>
        <dbReference type="Proteomes" id="UP001430848"/>
    </source>
</evidence>
<dbReference type="Proteomes" id="UP001430848">
    <property type="component" value="Unassembled WGS sequence"/>
</dbReference>
<feature type="transmembrane region" description="Helical" evidence="9">
    <location>
        <begin position="611"/>
        <end position="628"/>
    </location>
</feature>
<feature type="transmembrane region" description="Helical" evidence="9">
    <location>
        <begin position="671"/>
        <end position="695"/>
    </location>
</feature>
<feature type="domain" description="Zn(2)-C6 fungal-type" evidence="10">
    <location>
        <begin position="12"/>
        <end position="41"/>
    </location>
</feature>
<keyword evidence="6" id="KW-0804">Transcription</keyword>
<accession>A0ABR1PP18</accession>
<keyword evidence="5" id="KW-0238">DNA-binding</keyword>
<dbReference type="InterPro" id="IPR036259">
    <property type="entry name" value="MFS_trans_sf"/>
</dbReference>
<keyword evidence="9" id="KW-1133">Transmembrane helix</keyword>
<dbReference type="InterPro" id="IPR020846">
    <property type="entry name" value="MFS_dom"/>
</dbReference>
<dbReference type="Pfam" id="PF07690">
    <property type="entry name" value="MFS_1"/>
    <property type="match status" value="1"/>
</dbReference>
<dbReference type="PANTHER" id="PTHR31779">
    <property type="entry name" value="2-NITROPROPANE DIOXYGENASE FAMILY, PUTATIVE (AFU_ORTHOLOGUE AFUA_2G17430)-RELATED"/>
    <property type="match status" value="1"/>
</dbReference>
<dbReference type="Pfam" id="PF04082">
    <property type="entry name" value="Fungal_trans"/>
    <property type="match status" value="1"/>
</dbReference>
<comment type="caution">
    <text evidence="12">The sequence shown here is derived from an EMBL/GenBank/DDBJ whole genome shotgun (WGS) entry which is preliminary data.</text>
</comment>
<dbReference type="Pfam" id="PF00172">
    <property type="entry name" value="Zn_clus"/>
    <property type="match status" value="1"/>
</dbReference>
<evidence type="ECO:0000259" key="11">
    <source>
        <dbReference type="PROSITE" id="PS50850"/>
    </source>
</evidence>
<dbReference type="InterPro" id="IPR007219">
    <property type="entry name" value="XnlR_reg_dom"/>
</dbReference>
<dbReference type="PROSITE" id="PS50048">
    <property type="entry name" value="ZN2_CY6_FUNGAL_2"/>
    <property type="match status" value="1"/>
</dbReference>
<feature type="transmembrane region" description="Helical" evidence="9">
    <location>
        <begin position="885"/>
        <end position="908"/>
    </location>
</feature>
<evidence type="ECO:0000256" key="1">
    <source>
        <dbReference type="ARBA" id="ARBA00004141"/>
    </source>
</evidence>
<evidence type="ECO:0000313" key="12">
    <source>
        <dbReference type="EMBL" id="KAK7741508.1"/>
    </source>
</evidence>
<evidence type="ECO:0000256" key="2">
    <source>
        <dbReference type="ARBA" id="ARBA00022723"/>
    </source>
</evidence>
<dbReference type="CDD" id="cd17323">
    <property type="entry name" value="MFS_Tpo1_MDR_like"/>
    <property type="match status" value="1"/>
</dbReference>
<keyword evidence="2" id="KW-0479">Metal-binding</keyword>
<feature type="transmembrane region" description="Helical" evidence="9">
    <location>
        <begin position="852"/>
        <end position="873"/>
    </location>
</feature>
<dbReference type="SMART" id="SM00066">
    <property type="entry name" value="GAL4"/>
    <property type="match status" value="1"/>
</dbReference>
<feature type="domain" description="Major facilitator superfamily (MFS) profile" evidence="11">
    <location>
        <begin position="544"/>
        <end position="914"/>
    </location>
</feature>
<evidence type="ECO:0000259" key="10">
    <source>
        <dbReference type="PROSITE" id="PS50048"/>
    </source>
</evidence>
<dbReference type="SUPFAM" id="SSF57701">
    <property type="entry name" value="Zn2/Cys6 DNA-binding domain"/>
    <property type="match status" value="1"/>
</dbReference>
<protein>
    <recommendedName>
        <fullName evidence="14">Major facilitator superfamily (MFS) profile domain-containing protein</fullName>
    </recommendedName>
</protein>
<evidence type="ECO:0000256" key="4">
    <source>
        <dbReference type="ARBA" id="ARBA00023015"/>
    </source>
</evidence>
<gene>
    <name evidence="12" type="ORF">SLS63_001065</name>
</gene>
<comment type="subcellular location">
    <subcellularLocation>
        <location evidence="1">Membrane</location>
        <topology evidence="1">Multi-pass membrane protein</topology>
    </subcellularLocation>
</comment>
<feature type="transmembrane region" description="Helical" evidence="9">
    <location>
        <begin position="701"/>
        <end position="719"/>
    </location>
</feature>
<reference evidence="12 13" key="1">
    <citation type="submission" date="2024-02" db="EMBL/GenBank/DDBJ databases">
        <title>De novo assembly and annotation of 12 fungi associated with fruit tree decline syndrome in Ontario, Canada.</title>
        <authorList>
            <person name="Sulman M."/>
            <person name="Ellouze W."/>
            <person name="Ilyukhin E."/>
        </authorList>
    </citation>
    <scope>NUCLEOTIDE SEQUENCE [LARGE SCALE GENOMIC DNA]</scope>
    <source>
        <strain evidence="12 13">M169</strain>
    </source>
</reference>
<feature type="transmembrane region" description="Helical" evidence="9">
    <location>
        <begin position="542"/>
        <end position="567"/>
    </location>
</feature>
<organism evidence="12 13">
    <name type="scientific">Diaporthe eres</name>
    <name type="common">Phomopsis oblonga</name>
    <dbReference type="NCBI Taxonomy" id="83184"/>
    <lineage>
        <taxon>Eukaryota</taxon>
        <taxon>Fungi</taxon>
        <taxon>Dikarya</taxon>
        <taxon>Ascomycota</taxon>
        <taxon>Pezizomycotina</taxon>
        <taxon>Sordariomycetes</taxon>
        <taxon>Sordariomycetidae</taxon>
        <taxon>Diaporthales</taxon>
        <taxon>Diaporthaceae</taxon>
        <taxon>Diaporthe</taxon>
        <taxon>Diaporthe eres species complex</taxon>
    </lineage>
</organism>
<dbReference type="InterPro" id="IPR001138">
    <property type="entry name" value="Zn2Cys6_DnaBD"/>
</dbReference>
<dbReference type="CDD" id="cd12148">
    <property type="entry name" value="fungal_TF_MHR"/>
    <property type="match status" value="1"/>
</dbReference>
<evidence type="ECO:0008006" key="14">
    <source>
        <dbReference type="Google" id="ProtNLM"/>
    </source>
</evidence>
<dbReference type="InterPro" id="IPR036864">
    <property type="entry name" value="Zn2-C6_fun-type_DNA-bd_sf"/>
</dbReference>
<feature type="region of interest" description="Disordered" evidence="8">
    <location>
        <begin position="50"/>
        <end position="82"/>
    </location>
</feature>
<dbReference type="InterPro" id="IPR011701">
    <property type="entry name" value="MFS"/>
</dbReference>
<dbReference type="Gene3D" id="4.10.240.10">
    <property type="entry name" value="Zn(2)-C6 fungal-type DNA-binding domain"/>
    <property type="match status" value="1"/>
</dbReference>
<evidence type="ECO:0000256" key="9">
    <source>
        <dbReference type="SAM" id="Phobius"/>
    </source>
</evidence>
<dbReference type="EMBL" id="JAKNSF020000002">
    <property type="protein sequence ID" value="KAK7741508.1"/>
    <property type="molecule type" value="Genomic_DNA"/>
</dbReference>
<proteinExistence type="predicted"/>
<dbReference type="InterPro" id="IPR052478">
    <property type="entry name" value="Metabolite_Synth_Reg"/>
</dbReference>
<keyword evidence="13" id="KW-1185">Reference proteome</keyword>
<dbReference type="Gene3D" id="1.20.1250.20">
    <property type="entry name" value="MFS general substrate transporter like domains"/>
    <property type="match status" value="1"/>
</dbReference>
<sequence>MSSLKRKRARQACGPCRERKRRCDGNEPCLTCTDWGYSCYYEPEHRRRTSQAVVGQATPGPPSVGSQSLQQNASDPSGVGSDHIGLVRRLEANSGAAFVRNLGLKIDPTKAPKLNLFGWNIGARQVSSQMNTTASPLSVVEITSLEHMKFLAQVYFDKVDPCYGFIDQEHFFANLTTRWESPQTTSVYDSVLGGVAAIGCLFSQRNATITEIHLVRSARACLDNYHLRGPPPIDLLTGWTLRVSYLRMTDSPHATWLASSTLMHLVEASGLHPESTSVLLPTAQCDPDIKRRLVGVAHHLNAWTSFDLGLCRVSFRTDELPRLPEPKPGDYTAEVLGLLPVSVSLDPGRLKDETDLTSTLSEVVGGVHTRPPSVLAQCNLVLCILRRIHTQNLDISPSLAEQVLALLKKGLGCARKMVTECCPWHQVANVPFHVLCVLLVMDTRSSLAMLPEAMQTLSLVASTYDTEAMREAHSAACLLILLHQQRRKDDIAILGEALNIHHQERQTIPPPTQISPSAEDYSWLGALVADLPGLQRIDLDQLFASILVCLGTYIVSFTSAVFAPATLAASNDLGVSREVGTLGTTLYVLGFAAGPVVWAPSSELWGRRWPLTISMLAGGVFTVGSAVARDIQTLAVCRFFAGACGAGQLTVVPGVLADVYDNTYRGVAISLYALCVFGGPFTAPFVGGFVTSSYLGWRWTLYIPAILSFANGGISLFFLRETYAPCILVEKAAALRRQTGNWGIQARHERVDADARALVEKYFTRPLVMLVTEPVILFVSMYMSFIYGLVYCLLTAYPIVFEDVHGIAPGVSGLPFLGLLIGQVLALIFILSKHSSYVKKLAENGNVPIPEWRLTPSLIGAPIFAAGIFWFGWTGFDPDIHWAAPTLAGLFTGFGILCVFLPCFNYLVDAYLPL</sequence>
<dbReference type="PROSITE" id="PS50850">
    <property type="entry name" value="MFS"/>
    <property type="match status" value="1"/>
</dbReference>
<feature type="compositionally biased region" description="Polar residues" evidence="8">
    <location>
        <begin position="64"/>
        <end position="75"/>
    </location>
</feature>
<evidence type="ECO:0000256" key="6">
    <source>
        <dbReference type="ARBA" id="ARBA00023163"/>
    </source>
</evidence>
<name>A0ABR1PP18_DIAER</name>
<evidence type="ECO:0000256" key="3">
    <source>
        <dbReference type="ARBA" id="ARBA00022833"/>
    </source>
</evidence>
<keyword evidence="9" id="KW-0812">Transmembrane</keyword>
<keyword evidence="3" id="KW-0862">Zinc</keyword>
<keyword evidence="9" id="KW-0472">Membrane</keyword>
<evidence type="ECO:0000256" key="7">
    <source>
        <dbReference type="ARBA" id="ARBA00023242"/>
    </source>
</evidence>
<feature type="transmembrane region" description="Helical" evidence="9">
    <location>
        <begin position="775"/>
        <end position="800"/>
    </location>
</feature>
<dbReference type="SUPFAM" id="SSF103473">
    <property type="entry name" value="MFS general substrate transporter"/>
    <property type="match status" value="1"/>
</dbReference>
<feature type="transmembrane region" description="Helical" evidence="9">
    <location>
        <begin position="579"/>
        <end position="599"/>
    </location>
</feature>
<evidence type="ECO:0000256" key="5">
    <source>
        <dbReference type="ARBA" id="ARBA00023125"/>
    </source>
</evidence>
<dbReference type="CDD" id="cd00067">
    <property type="entry name" value="GAL4"/>
    <property type="match status" value="1"/>
</dbReference>
<keyword evidence="4" id="KW-0805">Transcription regulation</keyword>
<dbReference type="PROSITE" id="PS00463">
    <property type="entry name" value="ZN2_CY6_FUNGAL_1"/>
    <property type="match status" value="1"/>
</dbReference>
<dbReference type="PANTHER" id="PTHR31779:SF5">
    <property type="entry name" value="ZN(II)2CYS6 TRANSCRIPTION FACTOR (EUROFUNG)"/>
    <property type="match status" value="1"/>
</dbReference>